<dbReference type="RefSeq" id="WP_045802413.1">
    <property type="nucleotide sequence ID" value="NZ_CP011071.1"/>
</dbReference>
<dbReference type="Pfam" id="PF03099">
    <property type="entry name" value="BPL_LplA_LipB"/>
    <property type="match status" value="1"/>
</dbReference>
<feature type="domain" description="BPL/LPL catalytic" evidence="2">
    <location>
        <begin position="1"/>
        <end position="177"/>
    </location>
</feature>
<dbReference type="Gene3D" id="3.30.930.10">
    <property type="entry name" value="Bira Bifunctional Protein, Domain 2"/>
    <property type="match status" value="1"/>
</dbReference>
<dbReference type="STRING" id="516051.VC82_2204"/>
<dbReference type="OrthoDB" id="9807064at2"/>
<dbReference type="NCBIfam" id="TIGR00121">
    <property type="entry name" value="birA_ligase"/>
    <property type="match status" value="1"/>
</dbReference>
<keyword evidence="4" id="KW-1185">Reference proteome</keyword>
<proteinExistence type="predicted"/>
<dbReference type="InterPro" id="IPR045864">
    <property type="entry name" value="aa-tRNA-synth_II/BPL/LPL"/>
</dbReference>
<reference evidence="3 4" key="1">
    <citation type="submission" date="2015-03" db="EMBL/GenBank/DDBJ databases">
        <title>Complete genome sequence of Muricauda lutaonensis CC-HSB-11T, isolated from a coastal hot spring.</title>
        <authorList>
            <person name="Kim K.M."/>
        </authorList>
    </citation>
    <scope>NUCLEOTIDE SEQUENCE [LARGE SCALE GENOMIC DNA]</scope>
    <source>
        <strain evidence="3 4">CC-HSB-11</strain>
    </source>
</reference>
<evidence type="ECO:0000313" key="3">
    <source>
        <dbReference type="EMBL" id="AKA35797.1"/>
    </source>
</evidence>
<evidence type="ECO:0000256" key="1">
    <source>
        <dbReference type="ARBA" id="ARBA00022598"/>
    </source>
</evidence>
<dbReference type="InterPro" id="IPR004408">
    <property type="entry name" value="Biotin_CoA_COase_ligase"/>
</dbReference>
<dbReference type="GO" id="GO:0004077">
    <property type="term" value="F:biotin--[biotin carboxyl-carrier protein] ligase activity"/>
    <property type="evidence" value="ECO:0007669"/>
    <property type="project" value="InterPro"/>
</dbReference>
<sequence>MQIIKLDATDSTNRYLKVLALENELPDFTFVTTKDQRQGRGQMGSKWQSEPGKNLTFSALKKFNNQLAIDNFTINMVVSLSIIDVLKTHAIEGLAIKWPNDILSGSSKIAGILIENILKGPMTEYSIIGVGLNVNQTDFGDLTRASSLKTITGRNFELDTLLQELVEAFQRRFGWMERNNTLTIRNTYEEALFRKDKPSTFEDQEGNRFVGIIRGVSSEGKLCIESETDPIRYFDLKEVSLLY</sequence>
<dbReference type="InterPro" id="IPR004143">
    <property type="entry name" value="BPL_LPL_catalytic"/>
</dbReference>
<protein>
    <submittedName>
        <fullName evidence="3">Biotin-[acetyl-CoA-carboxylase] ligase</fullName>
    </submittedName>
</protein>
<dbReference type="EMBL" id="CP011071">
    <property type="protein sequence ID" value="AKA35797.1"/>
    <property type="molecule type" value="Genomic_DNA"/>
</dbReference>
<name>A0A0D5YTZ2_9FLAO</name>
<dbReference type="SUPFAM" id="SSF55681">
    <property type="entry name" value="Class II aaRS and biotin synthetases"/>
    <property type="match status" value="1"/>
</dbReference>
<dbReference type="KEGG" id="mlt:VC82_2204"/>
<dbReference type="GO" id="GO:0005737">
    <property type="term" value="C:cytoplasm"/>
    <property type="evidence" value="ECO:0007669"/>
    <property type="project" value="TreeGrafter"/>
</dbReference>
<gene>
    <name evidence="3" type="ORF">VC82_2204</name>
</gene>
<dbReference type="PANTHER" id="PTHR12835:SF5">
    <property type="entry name" value="BIOTIN--PROTEIN LIGASE"/>
    <property type="match status" value="1"/>
</dbReference>
<dbReference type="CDD" id="cd16442">
    <property type="entry name" value="BPL"/>
    <property type="match status" value="1"/>
</dbReference>
<dbReference type="PROSITE" id="PS51733">
    <property type="entry name" value="BPL_LPL_CATALYTIC"/>
    <property type="match status" value="1"/>
</dbReference>
<evidence type="ECO:0000259" key="2">
    <source>
        <dbReference type="PROSITE" id="PS51733"/>
    </source>
</evidence>
<accession>A0A0D5YTZ2</accession>
<dbReference type="Proteomes" id="UP000032726">
    <property type="component" value="Chromosome"/>
</dbReference>
<evidence type="ECO:0000313" key="4">
    <source>
        <dbReference type="Proteomes" id="UP000032726"/>
    </source>
</evidence>
<dbReference type="PANTHER" id="PTHR12835">
    <property type="entry name" value="BIOTIN PROTEIN LIGASE"/>
    <property type="match status" value="1"/>
</dbReference>
<organism evidence="3 4">
    <name type="scientific">Flagellimonas lutaonensis</name>
    <dbReference type="NCBI Taxonomy" id="516051"/>
    <lineage>
        <taxon>Bacteria</taxon>
        <taxon>Pseudomonadati</taxon>
        <taxon>Bacteroidota</taxon>
        <taxon>Flavobacteriia</taxon>
        <taxon>Flavobacteriales</taxon>
        <taxon>Flavobacteriaceae</taxon>
        <taxon>Flagellimonas</taxon>
    </lineage>
</organism>
<dbReference type="PATRIC" id="fig|516051.4.peg.2270"/>
<keyword evidence="1 3" id="KW-0436">Ligase</keyword>
<dbReference type="AlphaFoldDB" id="A0A0D5YTZ2"/>
<dbReference type="HOGENOM" id="CLU_051096_3_1_10"/>